<feature type="compositionally biased region" description="Low complexity" evidence="8">
    <location>
        <begin position="18"/>
        <end position="29"/>
    </location>
</feature>
<dbReference type="GO" id="GO:0008270">
    <property type="term" value="F:zinc ion binding"/>
    <property type="evidence" value="ECO:0007669"/>
    <property type="project" value="UniProtKB-KW"/>
</dbReference>
<feature type="region of interest" description="Disordered" evidence="8">
    <location>
        <begin position="1"/>
        <end position="36"/>
    </location>
</feature>
<keyword evidence="6" id="KW-0539">Nucleus</keyword>
<dbReference type="Gene3D" id="3.30.40.10">
    <property type="entry name" value="Zinc/RING finger domain, C3HC4 (zinc finger)"/>
    <property type="match status" value="1"/>
</dbReference>
<sequence length="365" mass="41252">PESTVEQNNGSSSPVENPPLELKTELPLPVSEVSPPIPKCTIRLAKKSTSTWTVSELKALMNQSESSNVDSSGNVAPKGELAAEQVPALTSVVDPKNGDQQKERQQQEERQTPGASEVTTSSVPADRGDTGAETTDDNRWDDYCSVCQNGGDLICCEAPGCSRVFHCGDHIPQYENVPKERFVCGLCTSLDELRSELDNIPPEQRSQQKLTPYEHKICEKILLTLYCHADSIHFQNPVDALFFEYYERIKRPMDFSKIRRKLASKDRCYKSIPEFIDDLNQVFINCCLFNKENTETGRAGIETGRLYKDLIKQYCPKYLDLVKCTVRFEKRRSNNSGVIGRRRTNHIESDDEQQEQETCKRTKSS</sequence>
<keyword evidence="3" id="KW-0863">Zinc-finger</keyword>
<proteinExistence type="predicted"/>
<keyword evidence="10" id="KW-1185">Reference proteome</keyword>
<dbReference type="InterPro" id="IPR018359">
    <property type="entry name" value="Bromodomain_CS"/>
</dbReference>
<accession>A0A915IMV3</accession>
<dbReference type="PROSITE" id="PS00633">
    <property type="entry name" value="BROMODOMAIN_1"/>
    <property type="match status" value="1"/>
</dbReference>
<dbReference type="PANTHER" id="PTHR45915:SF6">
    <property type="entry name" value="E3 UBIQUITIN-PROTEIN LIGASE TRIM33"/>
    <property type="match status" value="1"/>
</dbReference>
<evidence type="ECO:0000313" key="11">
    <source>
        <dbReference type="WBParaSite" id="nRc.2.0.1.t15301-RA"/>
    </source>
</evidence>
<organism evidence="10 11">
    <name type="scientific">Romanomermis culicivorax</name>
    <name type="common">Nematode worm</name>
    <dbReference type="NCBI Taxonomy" id="13658"/>
    <lineage>
        <taxon>Eukaryota</taxon>
        <taxon>Metazoa</taxon>
        <taxon>Ecdysozoa</taxon>
        <taxon>Nematoda</taxon>
        <taxon>Enoplea</taxon>
        <taxon>Dorylaimia</taxon>
        <taxon>Mermithida</taxon>
        <taxon>Mermithoidea</taxon>
        <taxon>Mermithidae</taxon>
        <taxon>Romanomermis</taxon>
    </lineage>
</organism>
<dbReference type="Gene3D" id="1.20.920.10">
    <property type="entry name" value="Bromodomain-like"/>
    <property type="match status" value="1"/>
</dbReference>
<evidence type="ECO:0000256" key="5">
    <source>
        <dbReference type="ARBA" id="ARBA00023117"/>
    </source>
</evidence>
<dbReference type="SMART" id="SM00297">
    <property type="entry name" value="BROMO"/>
    <property type="match status" value="1"/>
</dbReference>
<dbReference type="CDD" id="cd15541">
    <property type="entry name" value="PHD_TIF1_like"/>
    <property type="match status" value="1"/>
</dbReference>
<feature type="region of interest" description="Disordered" evidence="8">
    <location>
        <begin position="337"/>
        <end position="365"/>
    </location>
</feature>
<comment type="subcellular location">
    <subcellularLocation>
        <location evidence="1">Nucleus</location>
    </subcellularLocation>
</comment>
<evidence type="ECO:0000256" key="1">
    <source>
        <dbReference type="ARBA" id="ARBA00004123"/>
    </source>
</evidence>
<evidence type="ECO:0000313" key="10">
    <source>
        <dbReference type="Proteomes" id="UP000887565"/>
    </source>
</evidence>
<evidence type="ECO:0000256" key="3">
    <source>
        <dbReference type="ARBA" id="ARBA00022771"/>
    </source>
</evidence>
<evidence type="ECO:0000256" key="7">
    <source>
        <dbReference type="PROSITE-ProRule" id="PRU00035"/>
    </source>
</evidence>
<dbReference type="PANTHER" id="PTHR45915">
    <property type="entry name" value="TRANSCRIPTION INTERMEDIARY FACTOR"/>
    <property type="match status" value="1"/>
</dbReference>
<dbReference type="SUPFAM" id="SSF57903">
    <property type="entry name" value="FYVE/PHD zinc finger"/>
    <property type="match status" value="1"/>
</dbReference>
<evidence type="ECO:0000256" key="6">
    <source>
        <dbReference type="ARBA" id="ARBA00023242"/>
    </source>
</evidence>
<evidence type="ECO:0000256" key="8">
    <source>
        <dbReference type="SAM" id="MobiDB-lite"/>
    </source>
</evidence>
<feature type="compositionally biased region" description="Basic and acidic residues" evidence="8">
    <location>
        <begin position="96"/>
        <end position="111"/>
    </location>
</feature>
<feature type="domain" description="Bromo" evidence="9">
    <location>
        <begin position="244"/>
        <end position="297"/>
    </location>
</feature>
<dbReference type="InterPro" id="IPR001965">
    <property type="entry name" value="Znf_PHD"/>
</dbReference>
<name>A0A915IMV3_ROMCU</name>
<feature type="compositionally biased region" description="Polar residues" evidence="8">
    <location>
        <begin position="1"/>
        <end position="15"/>
    </location>
</feature>
<keyword evidence="4" id="KW-0862">Zinc</keyword>
<dbReference type="SMART" id="SM00249">
    <property type="entry name" value="PHD"/>
    <property type="match status" value="1"/>
</dbReference>
<dbReference type="InterPro" id="IPR036427">
    <property type="entry name" value="Bromodomain-like_sf"/>
</dbReference>
<dbReference type="InterPro" id="IPR013083">
    <property type="entry name" value="Znf_RING/FYVE/PHD"/>
</dbReference>
<keyword evidence="2" id="KW-0479">Metal-binding</keyword>
<dbReference type="WBParaSite" id="nRc.2.0.1.t15301-RA">
    <property type="protein sequence ID" value="nRc.2.0.1.t15301-RA"/>
    <property type="gene ID" value="nRc.2.0.1.g15301"/>
</dbReference>
<evidence type="ECO:0000256" key="2">
    <source>
        <dbReference type="ARBA" id="ARBA00022723"/>
    </source>
</evidence>
<dbReference type="GO" id="GO:0000785">
    <property type="term" value="C:chromatin"/>
    <property type="evidence" value="ECO:0007669"/>
    <property type="project" value="TreeGrafter"/>
</dbReference>
<keyword evidence="5 7" id="KW-0103">Bromodomain</keyword>
<dbReference type="InterPro" id="IPR011011">
    <property type="entry name" value="Znf_FYVE_PHD"/>
</dbReference>
<evidence type="ECO:0000256" key="4">
    <source>
        <dbReference type="ARBA" id="ARBA00022833"/>
    </source>
</evidence>
<dbReference type="GO" id="GO:0005634">
    <property type="term" value="C:nucleus"/>
    <property type="evidence" value="ECO:0007669"/>
    <property type="project" value="UniProtKB-SubCell"/>
</dbReference>
<evidence type="ECO:0000259" key="9">
    <source>
        <dbReference type="PROSITE" id="PS50014"/>
    </source>
</evidence>
<dbReference type="PROSITE" id="PS50014">
    <property type="entry name" value="BROMODOMAIN_2"/>
    <property type="match status" value="1"/>
</dbReference>
<dbReference type="SUPFAM" id="SSF47370">
    <property type="entry name" value="Bromodomain"/>
    <property type="match status" value="1"/>
</dbReference>
<protein>
    <submittedName>
        <fullName evidence="11">Bromo domain-containing protein</fullName>
    </submittedName>
</protein>
<dbReference type="InterPro" id="IPR001487">
    <property type="entry name" value="Bromodomain"/>
</dbReference>
<dbReference type="Proteomes" id="UP000887565">
    <property type="component" value="Unplaced"/>
</dbReference>
<dbReference type="Pfam" id="PF00439">
    <property type="entry name" value="Bromodomain"/>
    <property type="match status" value="1"/>
</dbReference>
<dbReference type="AlphaFoldDB" id="A0A915IMV3"/>
<reference evidence="11" key="1">
    <citation type="submission" date="2022-11" db="UniProtKB">
        <authorList>
            <consortium name="WormBaseParasite"/>
        </authorList>
    </citation>
    <scope>IDENTIFICATION</scope>
</reference>
<feature type="compositionally biased region" description="Polar residues" evidence="8">
    <location>
        <begin position="113"/>
        <end position="123"/>
    </location>
</feature>
<feature type="region of interest" description="Disordered" evidence="8">
    <location>
        <begin position="83"/>
        <end position="135"/>
    </location>
</feature>
<feature type="compositionally biased region" description="Basic and acidic residues" evidence="8">
    <location>
        <begin position="126"/>
        <end position="135"/>
    </location>
</feature>